<dbReference type="Proteomes" id="UP000681967">
    <property type="component" value="Unassembled WGS sequence"/>
</dbReference>
<evidence type="ECO:0000313" key="2">
    <source>
        <dbReference type="Proteomes" id="UP000681967"/>
    </source>
</evidence>
<accession>A0A8S3G7M8</accession>
<dbReference type="EMBL" id="CAJOBH010259436">
    <property type="protein sequence ID" value="CAF5153370.1"/>
    <property type="molecule type" value="Genomic_DNA"/>
</dbReference>
<evidence type="ECO:0000313" key="1">
    <source>
        <dbReference type="EMBL" id="CAF5153370.1"/>
    </source>
</evidence>
<name>A0A8S3G7M8_9BILA</name>
<organism evidence="1 2">
    <name type="scientific">Rotaria magnacalcarata</name>
    <dbReference type="NCBI Taxonomy" id="392030"/>
    <lineage>
        <taxon>Eukaryota</taxon>
        <taxon>Metazoa</taxon>
        <taxon>Spiralia</taxon>
        <taxon>Gnathifera</taxon>
        <taxon>Rotifera</taxon>
        <taxon>Eurotatoria</taxon>
        <taxon>Bdelloidea</taxon>
        <taxon>Philodinida</taxon>
        <taxon>Philodinidae</taxon>
        <taxon>Rotaria</taxon>
    </lineage>
</organism>
<feature type="non-terminal residue" evidence="1">
    <location>
        <position position="153"/>
    </location>
</feature>
<protein>
    <submittedName>
        <fullName evidence="1">Uncharacterized protein</fullName>
    </submittedName>
</protein>
<sequence length="153" mass="17856">MQANENFSLNKRIQDFITQLLIVLLSDESSMDNRTMKTLRSTIMDFVFLDLTKNKRQLGITNNLKKQFEFKLSEFPQNFQDLWMVIDIVNALMDKTKKTPYPESLLIQSFDILDDDLQFCPDDIVTLNSCFDDTSDLQLISLMNNDALIEHSF</sequence>
<dbReference type="AlphaFoldDB" id="A0A8S3G7M8"/>
<reference evidence="1" key="1">
    <citation type="submission" date="2021-02" db="EMBL/GenBank/DDBJ databases">
        <authorList>
            <person name="Nowell W R."/>
        </authorList>
    </citation>
    <scope>NUCLEOTIDE SEQUENCE</scope>
</reference>
<proteinExistence type="predicted"/>
<comment type="caution">
    <text evidence="1">The sequence shown here is derived from an EMBL/GenBank/DDBJ whole genome shotgun (WGS) entry which is preliminary data.</text>
</comment>
<gene>
    <name evidence="1" type="ORF">BYL167_LOCUS72794</name>
</gene>